<accession>A0A9P6KBV7</accession>
<dbReference type="PANTHER" id="PTHR15175:SF0">
    <property type="entry name" value="SH3 DOMAIN-CONTAINING PROTEIN C23A1.17"/>
    <property type="match status" value="1"/>
</dbReference>
<dbReference type="InterPro" id="IPR000270">
    <property type="entry name" value="PB1_dom"/>
</dbReference>
<evidence type="ECO:0000259" key="4">
    <source>
        <dbReference type="PROSITE" id="PS51745"/>
    </source>
</evidence>
<protein>
    <recommendedName>
        <fullName evidence="4">PB1 domain-containing protein</fullName>
    </recommendedName>
</protein>
<organism evidence="5 6">
    <name type="scientific">Lunasporangiospora selenospora</name>
    <dbReference type="NCBI Taxonomy" id="979761"/>
    <lineage>
        <taxon>Eukaryota</taxon>
        <taxon>Fungi</taxon>
        <taxon>Fungi incertae sedis</taxon>
        <taxon>Mucoromycota</taxon>
        <taxon>Mortierellomycotina</taxon>
        <taxon>Mortierellomycetes</taxon>
        <taxon>Mortierellales</taxon>
        <taxon>Mortierellaceae</taxon>
        <taxon>Lunasporangiospora</taxon>
    </lineage>
</organism>
<keyword evidence="1" id="KW-0677">Repeat</keyword>
<feature type="domain" description="PB1" evidence="4">
    <location>
        <begin position="394"/>
        <end position="476"/>
    </location>
</feature>
<dbReference type="InterPro" id="IPR053793">
    <property type="entry name" value="PB1-like"/>
</dbReference>
<feature type="region of interest" description="Disordered" evidence="3">
    <location>
        <begin position="131"/>
        <end position="220"/>
    </location>
</feature>
<feature type="compositionally biased region" description="Low complexity" evidence="3">
    <location>
        <begin position="197"/>
        <end position="209"/>
    </location>
</feature>
<feature type="compositionally biased region" description="Polar residues" evidence="3">
    <location>
        <begin position="358"/>
        <end position="370"/>
    </location>
</feature>
<evidence type="ECO:0000313" key="6">
    <source>
        <dbReference type="Proteomes" id="UP000780801"/>
    </source>
</evidence>
<evidence type="ECO:0000256" key="1">
    <source>
        <dbReference type="ARBA" id="ARBA00022737"/>
    </source>
</evidence>
<dbReference type="PROSITE" id="PS51745">
    <property type="entry name" value="PB1"/>
    <property type="match status" value="1"/>
</dbReference>
<comment type="caution">
    <text evidence="5">The sequence shown here is derived from an EMBL/GenBank/DDBJ whole genome shotgun (WGS) entry which is preliminary data.</text>
</comment>
<evidence type="ECO:0000256" key="2">
    <source>
        <dbReference type="ARBA" id="ARBA00022803"/>
    </source>
</evidence>
<feature type="compositionally biased region" description="Polar residues" evidence="3">
    <location>
        <begin position="295"/>
        <end position="312"/>
    </location>
</feature>
<gene>
    <name evidence="5" type="ORF">BGW38_004649</name>
</gene>
<evidence type="ECO:0000313" key="5">
    <source>
        <dbReference type="EMBL" id="KAF9579188.1"/>
    </source>
</evidence>
<proteinExistence type="predicted"/>
<dbReference type="SUPFAM" id="SSF54277">
    <property type="entry name" value="CAD &amp; PB1 domains"/>
    <property type="match status" value="1"/>
</dbReference>
<dbReference type="PANTHER" id="PTHR15175">
    <property type="entry name" value="NEUTROPHIL CYTOSOLIC FACTOR 2, NEUTROPHIL NADPH OXIDASE FACTOR 2"/>
    <property type="match status" value="1"/>
</dbReference>
<dbReference type="Proteomes" id="UP000780801">
    <property type="component" value="Unassembled WGS sequence"/>
</dbReference>
<name>A0A9P6KBV7_9FUNG</name>
<dbReference type="OrthoDB" id="9450131at2759"/>
<dbReference type="Gene3D" id="3.10.20.90">
    <property type="entry name" value="Phosphatidylinositol 3-kinase Catalytic Subunit, Chain A, domain 1"/>
    <property type="match status" value="1"/>
</dbReference>
<feature type="region of interest" description="Disordered" evidence="3">
    <location>
        <begin position="295"/>
        <end position="375"/>
    </location>
</feature>
<dbReference type="InterPro" id="IPR051864">
    <property type="entry name" value="NCF2_NOXA1"/>
</dbReference>
<dbReference type="Pfam" id="PF00564">
    <property type="entry name" value="PB1"/>
    <property type="match status" value="1"/>
</dbReference>
<dbReference type="CDD" id="cd05992">
    <property type="entry name" value="PB1"/>
    <property type="match status" value="1"/>
</dbReference>
<evidence type="ECO:0000256" key="3">
    <source>
        <dbReference type="SAM" id="MobiDB-lite"/>
    </source>
</evidence>
<dbReference type="SMART" id="SM00666">
    <property type="entry name" value="PB1"/>
    <property type="match status" value="1"/>
</dbReference>
<dbReference type="EMBL" id="JAABOA010002963">
    <property type="protein sequence ID" value="KAF9579188.1"/>
    <property type="molecule type" value="Genomic_DNA"/>
</dbReference>
<reference evidence="5" key="1">
    <citation type="journal article" date="2020" name="Fungal Divers.">
        <title>Resolving the Mortierellaceae phylogeny through synthesis of multi-gene phylogenetics and phylogenomics.</title>
        <authorList>
            <person name="Vandepol N."/>
            <person name="Liber J."/>
            <person name="Desiro A."/>
            <person name="Na H."/>
            <person name="Kennedy M."/>
            <person name="Barry K."/>
            <person name="Grigoriev I.V."/>
            <person name="Miller A.N."/>
            <person name="O'Donnell K."/>
            <person name="Stajich J.E."/>
            <person name="Bonito G."/>
        </authorList>
    </citation>
    <scope>NUCLEOTIDE SEQUENCE</scope>
    <source>
        <strain evidence="5">KOD1015</strain>
    </source>
</reference>
<keyword evidence="2" id="KW-0802">TPR repeat</keyword>
<dbReference type="AlphaFoldDB" id="A0A9P6KBV7"/>
<sequence length="477" mass="51306">MRDLWRASREKQTKAHDVLDQALRDRGQDCTVFTIPEGVLYRPSETKVKNAKKKDYLGNSKVIAAVDASDQFAGFKGKSAWQVQMSGPTNITPIEQPRPMTPPNGLQRRATERILNHGNGIERPHMLEHSASFSGSEGLPRRAGAGSSPSPLGHGNLGVPPSIEAKSLKRRNTEKRPAALNTSFDGNNGPRSGGGPISSTPSSTMYSGHGSNGGGGRSHFQDELDEIEEQVYALSMETGRSFGGVSDGMNSVGASPTTIGTGMVVPNTGIMGLARSNTMLSTTPNGVRPTIDRMQSQKKQISPPGSNYTSPVMSGAGSNGKMNGGGVSPPGQSRQVPGFSDLRRVGSSAGGGLMRGNSVRSAISSPSTVASPRAYGGASSRIEEGSIMEEPILKIRVKCHYIDTRAVLVRVDTPLQELLQRIQEKFQSDRPLKLKYKDEDLHMLSMIDDEDWTMALQVHQATTGSPDRMELWCYDDE</sequence>
<keyword evidence="6" id="KW-1185">Reference proteome</keyword>